<organism evidence="2">
    <name type="scientific">hydrothermal vent metagenome</name>
    <dbReference type="NCBI Taxonomy" id="652676"/>
    <lineage>
        <taxon>unclassified sequences</taxon>
        <taxon>metagenomes</taxon>
        <taxon>ecological metagenomes</taxon>
    </lineage>
</organism>
<dbReference type="EMBL" id="UOEK01000366">
    <property type="protein sequence ID" value="VAW06723.1"/>
    <property type="molecule type" value="Genomic_DNA"/>
</dbReference>
<protein>
    <submittedName>
        <fullName evidence="2">Lipoate-protein ligase A</fullName>
    </submittedName>
</protein>
<sequence>MNRTISLVTDGFPDQPGLDTAVSRTLLRQASDGEVGETFRIRIPSRVVAFGKRDRLESGYARAIDAAAVRGFGSIERLAGGRAAVFHEGTLAFGWTMQSDYPPAGIKERFAAVDDLLNRVFTRLGLDDVRIGEVPGEYCPGEYSINIGGKYKIMGVGQRLAKHAAHVGGVIVVRDAAAVRDVLIPVYGHLGLSWDPATTGALEDFLPGVATDDVRAGIVAELATIADVAASTLAP</sequence>
<name>A0A3B0SRK9_9ZZZZ</name>
<proteinExistence type="predicted"/>
<evidence type="ECO:0000313" key="2">
    <source>
        <dbReference type="EMBL" id="VAW06723.1"/>
    </source>
</evidence>
<dbReference type="InterPro" id="IPR004143">
    <property type="entry name" value="BPL_LPL_catalytic"/>
</dbReference>
<gene>
    <name evidence="2" type="ORF">MNBD_ACTINO02-1919</name>
</gene>
<reference evidence="2" key="1">
    <citation type="submission" date="2018-06" db="EMBL/GenBank/DDBJ databases">
        <authorList>
            <person name="Zhirakovskaya E."/>
        </authorList>
    </citation>
    <scope>NUCLEOTIDE SEQUENCE</scope>
</reference>
<feature type="domain" description="BPL/LPL catalytic" evidence="1">
    <location>
        <begin position="33"/>
        <end position="230"/>
    </location>
</feature>
<evidence type="ECO:0000259" key="1">
    <source>
        <dbReference type="PROSITE" id="PS51733"/>
    </source>
</evidence>
<dbReference type="AlphaFoldDB" id="A0A3B0SRK9"/>
<keyword evidence="2" id="KW-0436">Ligase</keyword>
<dbReference type="Pfam" id="PF21948">
    <property type="entry name" value="LplA-B_cat"/>
    <property type="match status" value="1"/>
</dbReference>
<feature type="non-terminal residue" evidence="2">
    <location>
        <position position="235"/>
    </location>
</feature>
<dbReference type="PROSITE" id="PS51733">
    <property type="entry name" value="BPL_LPL_CATALYTIC"/>
    <property type="match status" value="1"/>
</dbReference>
<dbReference type="InterPro" id="IPR045864">
    <property type="entry name" value="aa-tRNA-synth_II/BPL/LPL"/>
</dbReference>
<dbReference type="GO" id="GO:0016874">
    <property type="term" value="F:ligase activity"/>
    <property type="evidence" value="ECO:0007669"/>
    <property type="project" value="UniProtKB-KW"/>
</dbReference>
<dbReference type="SUPFAM" id="SSF55681">
    <property type="entry name" value="Class II aaRS and biotin synthetases"/>
    <property type="match status" value="1"/>
</dbReference>
<accession>A0A3B0SRK9</accession>
<dbReference type="Gene3D" id="3.30.930.10">
    <property type="entry name" value="Bira Bifunctional Protein, Domain 2"/>
    <property type="match status" value="1"/>
</dbReference>